<keyword evidence="7 10" id="KW-0119">Carbohydrate metabolism</keyword>
<dbReference type="PANTHER" id="PTHR32438:SF5">
    <property type="entry name" value="4-ALPHA-GLUCANOTRANSFERASE DPE1, CHLOROPLASTIC_AMYLOPLASTIC"/>
    <property type="match status" value="1"/>
</dbReference>
<dbReference type="InterPro" id="IPR013797">
    <property type="entry name" value="Maltooligo_trehalose_synth_4"/>
</dbReference>
<sequence length="1335" mass="153764">MIDPISTYRIQFNKDFTFRNLKAIVPYLHELGIKTIYASPIYKAVPGSNHGYDVTDPNQINPEIGTLEELREISALLKSNEMYWLQDIVPNHMGFHQDNSWLMDVLQNGEQSAYCQYFDLITTALEKDPIMVPFLGDDLDKVIERNELELIEKEGHYFIKYFDSFWPINNRYPNPESVDLKELTNHQHYRLCNYRETNHKINYRRFFTVNSLICLNMQLQQVFHDYHQLTKQLLDEGIFQGLRIDHVDGLADPTRYLQQLRALCGDNTYIVVEKILEPSEELPKNWPIQGSTGYDYLGLSNQLFTCTDAKKDFERTYELFAGKQAAVEDQILEKKKAFLENHMQGELENLYQLTLTLLPNKDNLLEPLLVKELIASILVALPVYRLYTNGGNISANQQHILNQVFSKLEKETRFKSFLPDFKAMLLATELKNERGISYFNRLMQFTGPLMAKGVEDTLMYTYYRFIGNNEVGDTPAHFGMDVQQFHQAISDSAKRWPLTMNTTATHDTKRAEDSRTRLSALTEFASEWTESIAHWRTMNQALKTEQMPDEIDEYFIYQTLIASCPEQSPNHDHYLDRLLAYIEKALRESKRRSNWDEPNLGYEKATQQFVSKLLDTKGNFWNSFHPFLLKIIKTGKLNSLSSLVLKHTLPGIPDTYQGTEFVDLSMVDPDNRRAVDYRARQKSLQNLKDRQLLSSLQSEVITDDAKLHLLKTLLQLRQQHQELFAKGDYQALAISGNETSKIIAYARRYRQQWLLVVVPILNCNKSGSKEPFRQVNWTEIELILPKQLVQAQLKTTNSLTGQTISNLEIDQHGKLSLEKLLDGLPVAIYQIEVVAKKRSSGILMHLTSLPTAFGIGDLGPSANRFLDFLAAAKMKYWQVLPTNPITSDQSFSPYSSTSAMAGNVLLISPEELADWELLSAKDLKKHQLKQEKKVNYEKAEQAKTALLKKAYQNWITKSSTHSKHDFEAFCEAQKDWLADYVMFVLISKLENGKPWYQWPTPLKQRQNRALDDIARKHQPALEELKWQQFVFFKQWNSLKQKATVLGIELIGDIPFYCAHNSADVWANPTLFAIDKNGTATGIAGVPPDYFNADGQLWGMPVYNWEAMKKDDFAWWMKRMAMNLTLYDKVRLDHFRAFDEYWEVPAGNETAKAGAWKAGPGKSFFQTLEKSLGKMPLIAEDLGEITDEVYQLRDDLELPGMKVLQFAFGEDMPQSVHIPHQYQTTNCVVYTGTHDNNTTKGWFDEDTDTATKSRIGSYLGTKVNRKTISQHLIKLALASTAAIAIIPIQDLLNLPASERMNIPASIDDNWTWKLQNDDFYDDLANRVSKELHQYNR</sequence>
<gene>
    <name evidence="12" type="primary">treY</name>
    <name evidence="12" type="ORF">E6A44_000040</name>
</gene>
<evidence type="ECO:0000256" key="5">
    <source>
        <dbReference type="ARBA" id="ARBA00022676"/>
    </source>
</evidence>
<feature type="domain" description="Glycosyl hydrolase family 13 catalytic" evidence="11">
    <location>
        <begin position="6"/>
        <end position="412"/>
    </location>
</feature>
<evidence type="ECO:0000256" key="4">
    <source>
        <dbReference type="ARBA" id="ARBA00020295"/>
    </source>
</evidence>
<dbReference type="Proteomes" id="UP001517247">
    <property type="component" value="Unassembled WGS sequence"/>
</dbReference>
<evidence type="ECO:0000256" key="10">
    <source>
        <dbReference type="RuleBase" id="RU361207"/>
    </source>
</evidence>
<evidence type="ECO:0000256" key="1">
    <source>
        <dbReference type="ARBA" id="ARBA00000439"/>
    </source>
</evidence>
<evidence type="ECO:0000256" key="9">
    <source>
        <dbReference type="ARBA" id="ARBA00031501"/>
    </source>
</evidence>
<dbReference type="InterPro" id="IPR012767">
    <property type="entry name" value="Trehalose_TreY"/>
</dbReference>
<dbReference type="CDD" id="cd11336">
    <property type="entry name" value="AmyAc_MTSase"/>
    <property type="match status" value="1"/>
</dbReference>
<dbReference type="EC" id="2.4.1.25" evidence="3 10"/>
<keyword evidence="5 10" id="KW-0328">Glycosyltransferase</keyword>
<keyword evidence="13" id="KW-1185">Reference proteome</keyword>
<dbReference type="SMART" id="SM00642">
    <property type="entry name" value="Aamy"/>
    <property type="match status" value="1"/>
</dbReference>
<comment type="caution">
    <text evidence="12">The sequence shown here is derived from an EMBL/GenBank/DDBJ whole genome shotgun (WGS) entry which is preliminary data.</text>
</comment>
<dbReference type="Gene3D" id="1.10.10.470">
    <property type="entry name" value="Maltooligosyl trehalose synthase, domain 4"/>
    <property type="match status" value="1"/>
</dbReference>
<evidence type="ECO:0000313" key="12">
    <source>
        <dbReference type="EMBL" id="MFN0253940.1"/>
    </source>
</evidence>
<evidence type="ECO:0000256" key="8">
    <source>
        <dbReference type="ARBA" id="ARBA00031423"/>
    </source>
</evidence>
<protein>
    <recommendedName>
        <fullName evidence="4 10">4-alpha-glucanotransferase</fullName>
        <ecNumber evidence="3 10">2.4.1.25</ecNumber>
    </recommendedName>
    <alternativeName>
        <fullName evidence="8 10">Amylomaltase</fullName>
    </alternativeName>
    <alternativeName>
        <fullName evidence="9 10">Disproportionating enzyme</fullName>
    </alternativeName>
</protein>
<dbReference type="RefSeq" id="WP_138721132.1">
    <property type="nucleotide sequence ID" value="NZ_SSHJ02000001.1"/>
</dbReference>
<comment type="similarity">
    <text evidence="2 10">Belongs to the disproportionating enzyme family.</text>
</comment>
<dbReference type="GO" id="GO:0047470">
    <property type="term" value="F:(1,4)-alpha-D-glucan 1-alpha-D-glucosylmutase activity"/>
    <property type="evidence" value="ECO:0007669"/>
    <property type="project" value="UniProtKB-EC"/>
</dbReference>
<organism evidence="12 13">
    <name type="scientific">Pedobacter ureilyticus</name>
    <dbReference type="NCBI Taxonomy" id="1393051"/>
    <lineage>
        <taxon>Bacteria</taxon>
        <taxon>Pseudomonadati</taxon>
        <taxon>Bacteroidota</taxon>
        <taxon>Sphingobacteriia</taxon>
        <taxon>Sphingobacteriales</taxon>
        <taxon>Sphingobacteriaceae</taxon>
        <taxon>Pedobacter</taxon>
    </lineage>
</organism>
<comment type="catalytic activity">
    <reaction evidence="1 10">
        <text>Transfers a segment of a (1-&gt;4)-alpha-D-glucan to a new position in an acceptor, which may be glucose or a (1-&gt;4)-alpha-D-glucan.</text>
        <dbReference type="EC" id="2.4.1.25"/>
    </reaction>
</comment>
<dbReference type="NCBIfam" id="TIGR02401">
    <property type="entry name" value="trehalose_TreY"/>
    <property type="match status" value="1"/>
</dbReference>
<dbReference type="Gene3D" id="3.30.1590.10">
    <property type="entry name" value="Maltooligosyl trehalose synthase, domain 2"/>
    <property type="match status" value="1"/>
</dbReference>
<dbReference type="InterPro" id="IPR006047">
    <property type="entry name" value="GH13_cat_dom"/>
</dbReference>
<keyword evidence="6 10" id="KW-0808">Transferase</keyword>
<evidence type="ECO:0000256" key="3">
    <source>
        <dbReference type="ARBA" id="ARBA00012560"/>
    </source>
</evidence>
<accession>A0ABW9J1Q4</accession>
<dbReference type="Pfam" id="PF02446">
    <property type="entry name" value="Glyco_hydro_77"/>
    <property type="match status" value="1"/>
</dbReference>
<reference evidence="12 13" key="1">
    <citation type="submission" date="2024-12" db="EMBL/GenBank/DDBJ databases">
        <authorList>
            <person name="Hu S."/>
        </authorList>
    </citation>
    <scope>NUCLEOTIDE SEQUENCE [LARGE SCALE GENOMIC DNA]</scope>
    <source>
        <strain evidence="12 13">THG-T11</strain>
    </source>
</reference>
<dbReference type="NCBIfam" id="TIGR00217">
    <property type="entry name" value="malQ"/>
    <property type="match status" value="1"/>
</dbReference>
<dbReference type="InterPro" id="IPR003385">
    <property type="entry name" value="Glyco_hydro_77"/>
</dbReference>
<name>A0ABW9J1Q4_9SPHI</name>
<evidence type="ECO:0000256" key="6">
    <source>
        <dbReference type="ARBA" id="ARBA00022679"/>
    </source>
</evidence>
<dbReference type="EMBL" id="SSHJ02000001">
    <property type="protein sequence ID" value="MFN0253940.1"/>
    <property type="molecule type" value="Genomic_DNA"/>
</dbReference>
<evidence type="ECO:0000259" key="11">
    <source>
        <dbReference type="SMART" id="SM00642"/>
    </source>
</evidence>
<dbReference type="SUPFAM" id="SSF51445">
    <property type="entry name" value="(Trans)glycosidases"/>
    <property type="match status" value="2"/>
</dbReference>
<dbReference type="Pfam" id="PF00128">
    <property type="entry name" value="Alpha-amylase"/>
    <property type="match status" value="1"/>
</dbReference>
<dbReference type="Gene3D" id="3.20.20.80">
    <property type="entry name" value="Glycosidases"/>
    <property type="match status" value="2"/>
</dbReference>
<evidence type="ECO:0000256" key="2">
    <source>
        <dbReference type="ARBA" id="ARBA00005684"/>
    </source>
</evidence>
<proteinExistence type="inferred from homology"/>
<dbReference type="PANTHER" id="PTHR32438">
    <property type="entry name" value="4-ALPHA-GLUCANOTRANSFERASE DPE1, CHLOROPLASTIC/AMYLOPLASTIC"/>
    <property type="match status" value="1"/>
</dbReference>
<dbReference type="Gene3D" id="1.10.150.200">
    <property type="entry name" value="Maltooligosyl trehalose synthase, domain 3"/>
    <property type="match status" value="1"/>
</dbReference>
<dbReference type="InterPro" id="IPR017853">
    <property type="entry name" value="GH"/>
</dbReference>
<keyword evidence="12" id="KW-0413">Isomerase</keyword>
<dbReference type="NCBIfam" id="NF011080">
    <property type="entry name" value="PRK14508.1-3"/>
    <property type="match status" value="1"/>
</dbReference>
<evidence type="ECO:0000256" key="7">
    <source>
        <dbReference type="ARBA" id="ARBA00023277"/>
    </source>
</evidence>
<evidence type="ECO:0000313" key="13">
    <source>
        <dbReference type="Proteomes" id="UP001517247"/>
    </source>
</evidence>